<dbReference type="RefSeq" id="XP_033590879.1">
    <property type="nucleotide sequence ID" value="XM_033729358.1"/>
</dbReference>
<evidence type="ECO:0000313" key="4">
    <source>
        <dbReference type="Proteomes" id="UP000799767"/>
    </source>
</evidence>
<dbReference type="InterPro" id="IPR039483">
    <property type="entry name" value="Meu6_PH_dom"/>
</dbReference>
<feature type="compositionally biased region" description="Low complexity" evidence="1">
    <location>
        <begin position="560"/>
        <end position="580"/>
    </location>
</feature>
<feature type="region of interest" description="Disordered" evidence="1">
    <location>
        <begin position="236"/>
        <end position="597"/>
    </location>
</feature>
<feature type="region of interest" description="Disordered" evidence="1">
    <location>
        <begin position="45"/>
        <end position="67"/>
    </location>
</feature>
<reference evidence="3" key="1">
    <citation type="journal article" date="2020" name="Stud. Mycol.">
        <title>101 Dothideomycetes genomes: a test case for predicting lifestyles and emergence of pathogens.</title>
        <authorList>
            <person name="Haridas S."/>
            <person name="Albert R."/>
            <person name="Binder M."/>
            <person name="Bloem J."/>
            <person name="Labutti K."/>
            <person name="Salamov A."/>
            <person name="Andreopoulos B."/>
            <person name="Baker S."/>
            <person name="Barry K."/>
            <person name="Bills G."/>
            <person name="Bluhm B."/>
            <person name="Cannon C."/>
            <person name="Castanera R."/>
            <person name="Culley D."/>
            <person name="Daum C."/>
            <person name="Ezra D."/>
            <person name="Gonzalez J."/>
            <person name="Henrissat B."/>
            <person name="Kuo A."/>
            <person name="Liang C."/>
            <person name="Lipzen A."/>
            <person name="Lutzoni F."/>
            <person name="Magnuson J."/>
            <person name="Mondo S."/>
            <person name="Nolan M."/>
            <person name="Ohm R."/>
            <person name="Pangilinan J."/>
            <person name="Park H.-J."/>
            <person name="Ramirez L."/>
            <person name="Alfaro M."/>
            <person name="Sun H."/>
            <person name="Tritt A."/>
            <person name="Yoshinaga Y."/>
            <person name="Zwiers L.-H."/>
            <person name="Turgeon B."/>
            <person name="Goodwin S."/>
            <person name="Spatafora J."/>
            <person name="Crous P."/>
            <person name="Grigoriev I."/>
        </authorList>
    </citation>
    <scope>NUCLEOTIDE SEQUENCE</scope>
    <source>
        <strain evidence="3">CBS 113389</strain>
    </source>
</reference>
<feature type="compositionally biased region" description="Polar residues" evidence="1">
    <location>
        <begin position="526"/>
        <end position="538"/>
    </location>
</feature>
<dbReference type="EMBL" id="MU001634">
    <property type="protein sequence ID" value="KAF2484310.1"/>
    <property type="molecule type" value="Genomic_DNA"/>
</dbReference>
<evidence type="ECO:0000259" key="2">
    <source>
        <dbReference type="Pfam" id="PF15406"/>
    </source>
</evidence>
<keyword evidence="4" id="KW-1185">Reference proteome</keyword>
<feature type="compositionally biased region" description="Basic and acidic residues" evidence="1">
    <location>
        <begin position="488"/>
        <end position="505"/>
    </location>
</feature>
<feature type="compositionally biased region" description="Basic and acidic residues" evidence="1">
    <location>
        <begin position="339"/>
        <end position="348"/>
    </location>
</feature>
<feature type="compositionally biased region" description="Basic and acidic residues" evidence="1">
    <location>
        <begin position="287"/>
        <end position="315"/>
    </location>
</feature>
<protein>
    <submittedName>
        <fullName evidence="3">Pleckstrin homology domain-containing protein</fullName>
    </submittedName>
</protein>
<dbReference type="PANTHER" id="PTHR42073:SF1">
    <property type="entry name" value="MEIOTIC EXPRESSION UP-REGULATED PROTEIN 6"/>
    <property type="match status" value="1"/>
</dbReference>
<gene>
    <name evidence="3" type="ORF">BDY17DRAFT_125677</name>
</gene>
<dbReference type="GeneID" id="54470360"/>
<feature type="region of interest" description="Disordered" evidence="1">
    <location>
        <begin position="1"/>
        <end position="20"/>
    </location>
</feature>
<feature type="domain" description="Meiotic expression up-regulated protein 6 PH" evidence="2">
    <location>
        <begin position="102"/>
        <end position="205"/>
    </location>
</feature>
<organism evidence="3 4">
    <name type="scientific">Neohortaea acidophila</name>
    <dbReference type="NCBI Taxonomy" id="245834"/>
    <lineage>
        <taxon>Eukaryota</taxon>
        <taxon>Fungi</taxon>
        <taxon>Dikarya</taxon>
        <taxon>Ascomycota</taxon>
        <taxon>Pezizomycotina</taxon>
        <taxon>Dothideomycetes</taxon>
        <taxon>Dothideomycetidae</taxon>
        <taxon>Mycosphaerellales</taxon>
        <taxon>Teratosphaeriaceae</taxon>
        <taxon>Neohortaea</taxon>
    </lineage>
</organism>
<dbReference type="PANTHER" id="PTHR42073">
    <property type="entry name" value="MEIOTIC EXPRESSION UP-REGULATED PROTEIN 6"/>
    <property type="match status" value="1"/>
</dbReference>
<feature type="compositionally biased region" description="Low complexity" evidence="1">
    <location>
        <begin position="508"/>
        <end position="517"/>
    </location>
</feature>
<evidence type="ECO:0000256" key="1">
    <source>
        <dbReference type="SAM" id="MobiDB-lite"/>
    </source>
</evidence>
<evidence type="ECO:0000313" key="3">
    <source>
        <dbReference type="EMBL" id="KAF2484310.1"/>
    </source>
</evidence>
<dbReference type="AlphaFoldDB" id="A0A6A6PVZ2"/>
<dbReference type="InterPro" id="IPR039712">
    <property type="entry name" value="Meu6"/>
</dbReference>
<dbReference type="Pfam" id="PF15406">
    <property type="entry name" value="PH_6"/>
    <property type="match status" value="1"/>
</dbReference>
<dbReference type="Proteomes" id="UP000799767">
    <property type="component" value="Unassembled WGS sequence"/>
</dbReference>
<proteinExistence type="predicted"/>
<name>A0A6A6PVZ2_9PEZI</name>
<feature type="compositionally biased region" description="Low complexity" evidence="1">
    <location>
        <begin position="393"/>
        <end position="404"/>
    </location>
</feature>
<sequence length="621" mass="65075">MSTVENNSVADAPTLVAQHPDTTVVSADGVPHTDPVLGAAAAAETKPEETTADSQIQSEAAAAAATTEAPKAEAAAVPVIEPITEGLLNYKGPGLLKSLIPSKKDFWLSDEPVSQHALGSYMRGEKPEVSHPVVAWASQTGKGLLFFNKKGDTNRTHPGHVLALYEAADLRKRNPQEISFSIKGQEHVLKASTDTERDAWFMSMEKSAELGKAAKAEVVESEGYKEELEKLNKPHVAATAAAVASKRGQSQPKKSSEVERHASEDEAKKDKKARSTSRGMLNRLKGKKEEAEAKKEEKEADKENAKPDNEHKTEEEVVAGAAVAGTGAAVVGTGAAAVEHSEDKKDSTESPAEAAKTEEKTKQGKRGSIFGKMAGWGAMKSPTKEKDAELKPEPIAAAPVAAAEVSKDGVAEEAPVLPETATTERTDAEAEADKIETKAEEEVAKENAVEEPKKEEVATPAKEKSSFLSGLLPKRGRSVSPSPALTKSEPEAAKEAAQEPVKAEEPTVEAAAATTSAEKTEEPVKTETSTANKRQSMLGSIGRRASKAMSGMRGAKKENAAPATAEETTTDAAPAATTTAAEEEKTASAIDGEVNGVPTIGDAVPAAIQTEQQAPVVTASA</sequence>
<feature type="compositionally biased region" description="Low complexity" evidence="1">
    <location>
        <begin position="318"/>
        <end position="338"/>
    </location>
</feature>
<feature type="compositionally biased region" description="Basic and acidic residues" evidence="1">
    <location>
        <begin position="254"/>
        <end position="269"/>
    </location>
</feature>
<dbReference type="OrthoDB" id="5593352at2759"/>
<feature type="compositionally biased region" description="Basic and acidic residues" evidence="1">
    <location>
        <begin position="382"/>
        <end position="392"/>
    </location>
</feature>
<accession>A0A6A6PVZ2</accession>
<feature type="compositionally biased region" description="Basic and acidic residues" evidence="1">
    <location>
        <begin position="422"/>
        <end position="465"/>
    </location>
</feature>